<keyword evidence="3" id="KW-1185">Reference proteome</keyword>
<dbReference type="EMBL" id="FXXQ01000002">
    <property type="protein sequence ID" value="SMX22638.1"/>
    <property type="molecule type" value="Genomic_DNA"/>
</dbReference>
<proteinExistence type="predicted"/>
<reference evidence="2 3" key="1">
    <citation type="submission" date="2017-05" db="EMBL/GenBank/DDBJ databases">
        <authorList>
            <person name="Song R."/>
            <person name="Chenine A.L."/>
            <person name="Ruprecht R.M."/>
        </authorList>
    </citation>
    <scope>NUCLEOTIDE SEQUENCE [LARGE SCALE GENOMIC DNA]</scope>
    <source>
        <strain evidence="2 3">CECT 8489</strain>
    </source>
</reference>
<accession>A0A238IVX5</accession>
<dbReference type="OrthoDB" id="8451710at2"/>
<dbReference type="AlphaFoldDB" id="A0A238IVX5"/>
<dbReference type="Gene3D" id="3.10.180.10">
    <property type="entry name" value="2,3-Dihydroxybiphenyl 1,2-Dioxygenase, domain 1"/>
    <property type="match status" value="1"/>
</dbReference>
<evidence type="ECO:0000313" key="3">
    <source>
        <dbReference type="Proteomes" id="UP000201838"/>
    </source>
</evidence>
<dbReference type="InterPro" id="IPR029068">
    <property type="entry name" value="Glyas_Bleomycin-R_OHBP_Dase"/>
</dbReference>
<evidence type="ECO:0000259" key="1">
    <source>
        <dbReference type="Pfam" id="PF13468"/>
    </source>
</evidence>
<organism evidence="2 3">
    <name type="scientific">Boseongicola aestuarii</name>
    <dbReference type="NCBI Taxonomy" id="1470561"/>
    <lineage>
        <taxon>Bacteria</taxon>
        <taxon>Pseudomonadati</taxon>
        <taxon>Pseudomonadota</taxon>
        <taxon>Alphaproteobacteria</taxon>
        <taxon>Rhodobacterales</taxon>
        <taxon>Paracoccaceae</taxon>
        <taxon>Boseongicola</taxon>
    </lineage>
</organism>
<name>A0A238IVX5_9RHOB</name>
<protein>
    <recommendedName>
        <fullName evidence="1">Glyoxalase-like domain-containing protein</fullName>
    </recommendedName>
</protein>
<dbReference type="Pfam" id="PF13468">
    <property type="entry name" value="Glyoxalase_3"/>
    <property type="match status" value="1"/>
</dbReference>
<dbReference type="Proteomes" id="UP000201838">
    <property type="component" value="Unassembled WGS sequence"/>
</dbReference>
<sequence length="208" mass="23130">MRFTLELDHLAVVARTLEEGCSYVEAVLGAELSSGGKHDDMGTHNKLLSLGPDVYLEVIAIDPSAPKPKHRRWFNLDTYVGAPRMMNWICRTDDLDAALEEAPPGSGREMWLTRGDMRWQMAVPEFGKLPFDDASPALIHWGNSAHPSGRLPDHGFRLVRLDVFHPRAGELVDAFPSINRLQTTSVREGPEKRLIATIATPEGNRILA</sequence>
<dbReference type="RefSeq" id="WP_093972626.1">
    <property type="nucleotide sequence ID" value="NZ_FXXQ01000002.1"/>
</dbReference>
<dbReference type="InterPro" id="IPR025870">
    <property type="entry name" value="Glyoxalase-like_dom"/>
</dbReference>
<feature type="domain" description="Glyoxalase-like" evidence="1">
    <location>
        <begin position="7"/>
        <end position="174"/>
    </location>
</feature>
<evidence type="ECO:0000313" key="2">
    <source>
        <dbReference type="EMBL" id="SMX22638.1"/>
    </source>
</evidence>
<gene>
    <name evidence="2" type="ORF">BOA8489_00736</name>
</gene>